<reference evidence="3 4" key="1">
    <citation type="submission" date="2024-05" db="EMBL/GenBank/DDBJ databases">
        <authorList>
            <person name="Jiang F."/>
        </authorList>
    </citation>
    <scope>NUCLEOTIDE SEQUENCE [LARGE SCALE GENOMIC DNA]</scope>
    <source>
        <strain evidence="3 4">LZ166</strain>
    </source>
</reference>
<keyword evidence="1" id="KW-0472">Membrane</keyword>
<dbReference type="EMBL" id="JBDPGJ010000002">
    <property type="protein sequence ID" value="MEX0405874.1"/>
    <property type="molecule type" value="Genomic_DNA"/>
</dbReference>
<feature type="transmembrane region" description="Helical" evidence="1">
    <location>
        <begin position="12"/>
        <end position="30"/>
    </location>
</feature>
<feature type="transmembrane region" description="Helical" evidence="1">
    <location>
        <begin position="106"/>
        <end position="124"/>
    </location>
</feature>
<accession>A0ABV3SGL9</accession>
<keyword evidence="1" id="KW-1133">Transmembrane helix</keyword>
<dbReference type="Pfam" id="PF07331">
    <property type="entry name" value="TctB"/>
    <property type="match status" value="1"/>
</dbReference>
<feature type="transmembrane region" description="Helical" evidence="1">
    <location>
        <begin position="131"/>
        <end position="154"/>
    </location>
</feature>
<protein>
    <submittedName>
        <fullName evidence="3">Tripartite tricarboxylate transporter TctB family protein</fullName>
    </submittedName>
</protein>
<sequence>MIEPQSPAPGQTVFYGVLLAGSGLLLWEAWKIEGFGSLSGPGMFPMIAAGLMVVTVLIMMVKVRRNRAPSVDEAETRATRLARIVTLPILGYMALCAVYVAALELAGFWVASAVFLFVSFVFLYRKGVIAAGLVTAASLAFVFAVFSFIFQVYLP</sequence>
<name>A0ABV3SGL9_9HYPH</name>
<evidence type="ECO:0000313" key="4">
    <source>
        <dbReference type="Proteomes" id="UP001556692"/>
    </source>
</evidence>
<keyword evidence="4" id="KW-1185">Reference proteome</keyword>
<feature type="transmembrane region" description="Helical" evidence="1">
    <location>
        <begin position="42"/>
        <end position="61"/>
    </location>
</feature>
<proteinExistence type="predicted"/>
<comment type="caution">
    <text evidence="3">The sequence shown here is derived from an EMBL/GenBank/DDBJ whole genome shotgun (WGS) entry which is preliminary data.</text>
</comment>
<evidence type="ECO:0000313" key="3">
    <source>
        <dbReference type="EMBL" id="MEX0405874.1"/>
    </source>
</evidence>
<dbReference type="InterPro" id="IPR009936">
    <property type="entry name" value="DUF1468"/>
</dbReference>
<keyword evidence="1" id="KW-0812">Transmembrane</keyword>
<evidence type="ECO:0000259" key="2">
    <source>
        <dbReference type="Pfam" id="PF07331"/>
    </source>
</evidence>
<dbReference type="Proteomes" id="UP001556692">
    <property type="component" value="Unassembled WGS sequence"/>
</dbReference>
<gene>
    <name evidence="3" type="ORF">ABGN05_09400</name>
</gene>
<evidence type="ECO:0000256" key="1">
    <source>
        <dbReference type="SAM" id="Phobius"/>
    </source>
</evidence>
<feature type="transmembrane region" description="Helical" evidence="1">
    <location>
        <begin position="81"/>
        <end position="100"/>
    </location>
</feature>
<organism evidence="3 4">
    <name type="scientific">Aquibium pacificus</name>
    <dbReference type="NCBI Taxonomy" id="3153579"/>
    <lineage>
        <taxon>Bacteria</taxon>
        <taxon>Pseudomonadati</taxon>
        <taxon>Pseudomonadota</taxon>
        <taxon>Alphaproteobacteria</taxon>
        <taxon>Hyphomicrobiales</taxon>
        <taxon>Phyllobacteriaceae</taxon>
        <taxon>Aquibium</taxon>
    </lineage>
</organism>
<feature type="domain" description="DUF1468" evidence="2">
    <location>
        <begin position="17"/>
        <end position="155"/>
    </location>
</feature>
<dbReference type="RefSeq" id="WP_367953748.1">
    <property type="nucleotide sequence ID" value="NZ_JBDPGJ010000002.1"/>
</dbReference>